<dbReference type="EMBL" id="JAMYWD010000012">
    <property type="protein sequence ID" value="KAJ4950227.1"/>
    <property type="molecule type" value="Genomic_DNA"/>
</dbReference>
<evidence type="ECO:0000313" key="8">
    <source>
        <dbReference type="EMBL" id="KAJ4950227.1"/>
    </source>
</evidence>
<dbReference type="Gene3D" id="1.20.1250.20">
    <property type="entry name" value="MFS general substrate transporter like domains"/>
    <property type="match status" value="1"/>
</dbReference>
<accession>A0A9Q0GLV0</accession>
<reference evidence="8" key="1">
    <citation type="journal article" date="2023" name="Plant J.">
        <title>The genome of the king protea, Protea cynaroides.</title>
        <authorList>
            <person name="Chang J."/>
            <person name="Duong T.A."/>
            <person name="Schoeman C."/>
            <person name="Ma X."/>
            <person name="Roodt D."/>
            <person name="Barker N."/>
            <person name="Li Z."/>
            <person name="Van de Peer Y."/>
            <person name="Mizrachi E."/>
        </authorList>
    </citation>
    <scope>NUCLEOTIDE SEQUENCE</scope>
    <source>
        <tissue evidence="8">Young leaves</tissue>
    </source>
</reference>
<evidence type="ECO:0000256" key="4">
    <source>
        <dbReference type="ARBA" id="ARBA00022989"/>
    </source>
</evidence>
<organism evidence="8 9">
    <name type="scientific">Protea cynaroides</name>
    <dbReference type="NCBI Taxonomy" id="273540"/>
    <lineage>
        <taxon>Eukaryota</taxon>
        <taxon>Viridiplantae</taxon>
        <taxon>Streptophyta</taxon>
        <taxon>Embryophyta</taxon>
        <taxon>Tracheophyta</taxon>
        <taxon>Spermatophyta</taxon>
        <taxon>Magnoliopsida</taxon>
        <taxon>Proteales</taxon>
        <taxon>Proteaceae</taxon>
        <taxon>Protea</taxon>
    </lineage>
</organism>
<protein>
    <recommendedName>
        <fullName evidence="10">Major facilitator superfamily (MFS) profile domain-containing protein</fullName>
    </recommendedName>
</protein>
<evidence type="ECO:0000256" key="1">
    <source>
        <dbReference type="ARBA" id="ARBA00004141"/>
    </source>
</evidence>
<dbReference type="PANTHER" id="PTHR23505:SF52">
    <property type="entry name" value="MAJOR FACILITATOR SUPERFAMILY PROTEIN"/>
    <property type="match status" value="1"/>
</dbReference>
<evidence type="ECO:0000256" key="2">
    <source>
        <dbReference type="ARBA" id="ARBA00022448"/>
    </source>
</evidence>
<gene>
    <name evidence="8" type="ORF">NE237_027059</name>
</gene>
<dbReference type="SUPFAM" id="SSF103473">
    <property type="entry name" value="MFS general substrate transporter"/>
    <property type="match status" value="1"/>
</dbReference>
<keyword evidence="4 7" id="KW-1133">Transmembrane helix</keyword>
<keyword evidence="9" id="KW-1185">Reference proteome</keyword>
<feature type="transmembrane region" description="Helical" evidence="7">
    <location>
        <begin position="114"/>
        <end position="130"/>
    </location>
</feature>
<keyword evidence="5 7" id="KW-0472">Membrane</keyword>
<comment type="caution">
    <text evidence="8">The sequence shown here is derived from an EMBL/GenBank/DDBJ whole genome shotgun (WGS) entry which is preliminary data.</text>
</comment>
<dbReference type="InterPro" id="IPR011701">
    <property type="entry name" value="MFS"/>
</dbReference>
<evidence type="ECO:0000256" key="5">
    <source>
        <dbReference type="ARBA" id="ARBA00023136"/>
    </source>
</evidence>
<keyword evidence="3 7" id="KW-0812">Transmembrane</keyword>
<comment type="similarity">
    <text evidence="6">Belongs to the major facilitator superfamily. Spinster (TC 2.A.1.49) family.</text>
</comment>
<sequence>MKSLIQDAKSIMKVPSFQVIVAQGVTGTFPGSAMSFVPMWLELIGFSHKQTAFLIAMYVVAGSLGGLFGGKMGDFLSKRFPNSGRIVLAQISSGSAIPLAAVLLLVLPNDPSTAFLHGFVLFIFGFFRSWDATATNNPIFAEIVPEKSRTSIYALDRCFETILASFAPPVVGFLAQHFYGYKPATKGASKSVEVVRDRENAASLAKALYMATGIPFSLCCLIYSFLYWTYPRDRERARMNLLIDTEMEQIKSDNHLAGGEYTKVCLSESDELYGEGKNVIDMVYGIEDVDLDDTDEKTLLPTKLNF</sequence>
<keyword evidence="2" id="KW-0813">Transport</keyword>
<proteinExistence type="inferred from homology"/>
<feature type="transmembrane region" description="Helical" evidence="7">
    <location>
        <begin position="207"/>
        <end position="230"/>
    </location>
</feature>
<feature type="transmembrane region" description="Helical" evidence="7">
    <location>
        <begin position="53"/>
        <end position="73"/>
    </location>
</feature>
<dbReference type="OrthoDB" id="440755at2759"/>
<dbReference type="Proteomes" id="UP001141806">
    <property type="component" value="Unassembled WGS sequence"/>
</dbReference>
<evidence type="ECO:0008006" key="10">
    <source>
        <dbReference type="Google" id="ProtNLM"/>
    </source>
</evidence>
<dbReference type="GO" id="GO:0016020">
    <property type="term" value="C:membrane"/>
    <property type="evidence" value="ECO:0007669"/>
    <property type="project" value="UniProtKB-SubCell"/>
</dbReference>
<evidence type="ECO:0000256" key="7">
    <source>
        <dbReference type="SAM" id="Phobius"/>
    </source>
</evidence>
<dbReference type="InterPro" id="IPR044770">
    <property type="entry name" value="MFS_spinster-like"/>
</dbReference>
<dbReference type="InterPro" id="IPR036259">
    <property type="entry name" value="MFS_trans_sf"/>
</dbReference>
<feature type="transmembrane region" description="Helical" evidence="7">
    <location>
        <begin position="85"/>
        <end position="107"/>
    </location>
</feature>
<evidence type="ECO:0000256" key="6">
    <source>
        <dbReference type="ARBA" id="ARBA00024338"/>
    </source>
</evidence>
<comment type="subcellular location">
    <subcellularLocation>
        <location evidence="1">Membrane</location>
        <topology evidence="1">Multi-pass membrane protein</topology>
    </subcellularLocation>
</comment>
<evidence type="ECO:0000313" key="9">
    <source>
        <dbReference type="Proteomes" id="UP001141806"/>
    </source>
</evidence>
<dbReference type="GO" id="GO:0022857">
    <property type="term" value="F:transmembrane transporter activity"/>
    <property type="evidence" value="ECO:0007669"/>
    <property type="project" value="InterPro"/>
</dbReference>
<dbReference type="Pfam" id="PF07690">
    <property type="entry name" value="MFS_1"/>
    <property type="match status" value="1"/>
</dbReference>
<dbReference type="AlphaFoldDB" id="A0A9Q0GLV0"/>
<evidence type="ECO:0000256" key="3">
    <source>
        <dbReference type="ARBA" id="ARBA00022692"/>
    </source>
</evidence>
<name>A0A9Q0GLV0_9MAGN</name>
<feature type="transmembrane region" description="Helical" evidence="7">
    <location>
        <begin position="20"/>
        <end position="41"/>
    </location>
</feature>
<dbReference type="PANTHER" id="PTHR23505">
    <property type="entry name" value="SPINSTER"/>
    <property type="match status" value="1"/>
</dbReference>